<dbReference type="PANTHER" id="PTHR30480">
    <property type="entry name" value="BETA-HEXOSAMINIDASE-RELATED"/>
    <property type="match status" value="1"/>
</dbReference>
<comment type="caution">
    <text evidence="7">The sequence shown here is derived from an EMBL/GenBank/DDBJ whole genome shotgun (WGS) entry which is preliminary data.</text>
</comment>
<dbReference type="InterPro" id="IPR017853">
    <property type="entry name" value="GH"/>
</dbReference>
<dbReference type="GO" id="GO:0004563">
    <property type="term" value="F:beta-N-acetylhexosaminidase activity"/>
    <property type="evidence" value="ECO:0007669"/>
    <property type="project" value="UniProtKB-EC"/>
</dbReference>
<keyword evidence="4 7" id="KW-0378">Hydrolase</keyword>
<name>A0A7W9BPA4_9SPHN</name>
<organism evidence="7 8">
    <name type="scientific">Sphingomonas prati</name>
    <dbReference type="NCBI Taxonomy" id="1843237"/>
    <lineage>
        <taxon>Bacteria</taxon>
        <taxon>Pseudomonadati</taxon>
        <taxon>Pseudomonadota</taxon>
        <taxon>Alphaproteobacteria</taxon>
        <taxon>Sphingomonadales</taxon>
        <taxon>Sphingomonadaceae</taxon>
        <taxon>Sphingomonas</taxon>
    </lineage>
</organism>
<dbReference type="GO" id="GO:0009254">
    <property type="term" value="P:peptidoglycan turnover"/>
    <property type="evidence" value="ECO:0007669"/>
    <property type="project" value="TreeGrafter"/>
</dbReference>
<feature type="domain" description="Glycoside hydrolase family 3 N-terminal" evidence="6">
    <location>
        <begin position="15"/>
        <end position="309"/>
    </location>
</feature>
<proteinExistence type="inferred from homology"/>
<dbReference type="EMBL" id="JACIJR010000001">
    <property type="protein sequence ID" value="MBB5727602.1"/>
    <property type="molecule type" value="Genomic_DNA"/>
</dbReference>
<dbReference type="GO" id="GO:0005975">
    <property type="term" value="P:carbohydrate metabolic process"/>
    <property type="evidence" value="ECO:0007669"/>
    <property type="project" value="InterPro"/>
</dbReference>
<dbReference type="NCBIfam" id="NF003740">
    <property type="entry name" value="PRK05337.1"/>
    <property type="match status" value="1"/>
</dbReference>
<evidence type="ECO:0000256" key="5">
    <source>
        <dbReference type="ARBA" id="ARBA00023295"/>
    </source>
</evidence>
<dbReference type="InterPro" id="IPR036962">
    <property type="entry name" value="Glyco_hydro_3_N_sf"/>
</dbReference>
<dbReference type="Proteomes" id="UP000546701">
    <property type="component" value="Unassembled WGS sequence"/>
</dbReference>
<gene>
    <name evidence="7" type="ORF">FHS99_000058</name>
</gene>
<dbReference type="OrthoDB" id="9786661at2"/>
<evidence type="ECO:0000313" key="8">
    <source>
        <dbReference type="Proteomes" id="UP000546701"/>
    </source>
</evidence>
<keyword evidence="5 7" id="KW-0326">Glycosidase</keyword>
<dbReference type="InterPro" id="IPR050226">
    <property type="entry name" value="NagZ_Beta-hexosaminidase"/>
</dbReference>
<dbReference type="SUPFAM" id="SSF51445">
    <property type="entry name" value="(Trans)glycosidases"/>
    <property type="match status" value="1"/>
</dbReference>
<comment type="similarity">
    <text evidence="2">Belongs to the glycosyl hydrolase 3 family.</text>
</comment>
<dbReference type="Pfam" id="PF00933">
    <property type="entry name" value="Glyco_hydro_3"/>
    <property type="match status" value="1"/>
</dbReference>
<evidence type="ECO:0000259" key="6">
    <source>
        <dbReference type="Pfam" id="PF00933"/>
    </source>
</evidence>
<dbReference type="RefSeq" id="WP_157175368.1">
    <property type="nucleotide sequence ID" value="NZ_BMJP01000001.1"/>
</dbReference>
<dbReference type="AlphaFoldDB" id="A0A7W9BPA4"/>
<evidence type="ECO:0000256" key="2">
    <source>
        <dbReference type="ARBA" id="ARBA00005336"/>
    </source>
</evidence>
<keyword evidence="8" id="KW-1185">Reference proteome</keyword>
<dbReference type="InterPro" id="IPR001764">
    <property type="entry name" value="Glyco_hydro_3_N"/>
</dbReference>
<evidence type="ECO:0000256" key="3">
    <source>
        <dbReference type="ARBA" id="ARBA00012663"/>
    </source>
</evidence>
<reference evidence="7 8" key="1">
    <citation type="submission" date="2020-08" db="EMBL/GenBank/DDBJ databases">
        <title>Genomic Encyclopedia of Type Strains, Phase IV (KMG-IV): sequencing the most valuable type-strain genomes for metagenomic binning, comparative biology and taxonomic classification.</title>
        <authorList>
            <person name="Goeker M."/>
        </authorList>
    </citation>
    <scope>NUCLEOTIDE SEQUENCE [LARGE SCALE GENOMIC DNA]</scope>
    <source>
        <strain evidence="7 8">DSM 103336</strain>
    </source>
</reference>
<evidence type="ECO:0000256" key="1">
    <source>
        <dbReference type="ARBA" id="ARBA00001231"/>
    </source>
</evidence>
<protein>
    <recommendedName>
        <fullName evidence="3">beta-N-acetylhexosaminidase</fullName>
        <ecNumber evidence="3">3.2.1.52</ecNumber>
    </recommendedName>
</protein>
<dbReference type="Gene3D" id="3.20.20.300">
    <property type="entry name" value="Glycoside hydrolase, family 3, N-terminal domain"/>
    <property type="match status" value="1"/>
</dbReference>
<evidence type="ECO:0000256" key="4">
    <source>
        <dbReference type="ARBA" id="ARBA00022801"/>
    </source>
</evidence>
<dbReference type="PANTHER" id="PTHR30480:SF13">
    <property type="entry name" value="BETA-HEXOSAMINIDASE"/>
    <property type="match status" value="1"/>
</dbReference>
<comment type="catalytic activity">
    <reaction evidence="1">
        <text>Hydrolysis of terminal non-reducing N-acetyl-D-hexosamine residues in N-acetyl-beta-D-hexosaminides.</text>
        <dbReference type="EC" id="3.2.1.52"/>
    </reaction>
</comment>
<sequence length="335" mass="34855">MTPLILGLAGPDLAANEAAFFKDCDPAGFVLFRRNVADREQLRRLTDALRALAGRDDLPILIDQEGGRVARMQPPEWPAFPPGGAFGPLYDRAPVSAIEAMLANAEAIGAMLREVGITVDCLPLLDVRQEGAHDIIGDRALGNEPMQVAALGRATIDGLARAGVVGVVKHMPGHGRALVDSHTELPVVDASAEALEVDLRPFRTLADAPMAMTAHVVYRAWDPERCASLSPVVIADVIRGAIGFDGLLMSDDLGMHALGGAFGARAAGVIAAGCDVALHCSGEMDEMVACAGAVGEISAAARARLDRATASVAGHVGGEPYDVLAARRDALLALA</sequence>
<dbReference type="EC" id="3.2.1.52" evidence="3"/>
<accession>A0A7W9BPA4</accession>
<evidence type="ECO:0000313" key="7">
    <source>
        <dbReference type="EMBL" id="MBB5727602.1"/>
    </source>
</evidence>